<dbReference type="InterPro" id="IPR011250">
    <property type="entry name" value="OMP/PagP_B-barrel"/>
</dbReference>
<reference evidence="3 4" key="1">
    <citation type="submission" date="2018-06" db="EMBL/GenBank/DDBJ databases">
        <authorList>
            <consortium name="Pathogen Informatics"/>
            <person name="Doyle S."/>
        </authorList>
    </citation>
    <scope>NUCLEOTIDE SEQUENCE [LARGE SCALE GENOMIC DNA]</scope>
    <source>
        <strain evidence="3 4">NCTC12872</strain>
    </source>
</reference>
<dbReference type="PROSITE" id="PS51257">
    <property type="entry name" value="PROKAR_LIPOPROTEIN"/>
    <property type="match status" value="1"/>
</dbReference>
<accession>A0A379C8G6</accession>
<feature type="domain" description="Transferrin-binding protein B C-lobe/N-lobe beta-barrel" evidence="2">
    <location>
        <begin position="150"/>
        <end position="286"/>
    </location>
</feature>
<evidence type="ECO:0000313" key="3">
    <source>
        <dbReference type="EMBL" id="SUB58459.1"/>
    </source>
</evidence>
<feature type="signal peptide" evidence="1">
    <location>
        <begin position="1"/>
        <end position="21"/>
    </location>
</feature>
<dbReference type="EMBL" id="UGTA01000001">
    <property type="protein sequence ID" value="SUB58459.1"/>
    <property type="molecule type" value="Genomic_DNA"/>
</dbReference>
<dbReference type="InterPro" id="IPR001677">
    <property type="entry name" value="TbpB_B_D"/>
</dbReference>
<gene>
    <name evidence="3" type="ORF">NCTC12872_00422</name>
</gene>
<proteinExistence type="predicted"/>
<dbReference type="Pfam" id="PF01298">
    <property type="entry name" value="TbpB_B_D"/>
    <property type="match status" value="1"/>
</dbReference>
<dbReference type="SUPFAM" id="SSF56925">
    <property type="entry name" value="OMPA-like"/>
    <property type="match status" value="1"/>
</dbReference>
<evidence type="ECO:0000256" key="1">
    <source>
        <dbReference type="SAM" id="SignalP"/>
    </source>
</evidence>
<sequence length="287" mass="31843">MKKLVLAITLSLILTACGSGGGSSSSMEQPNFAEKEGTKVSAFFMSETLIEPHKHTHGINTLALIPNEGKFKGKEVTVSLIPEKVKSNSVFHYIDAKDIHNSVGNALQETESLIVSGRNYQNSRFGVFVDSEDNYFLTFTQGVVTSQNDLPKSANVTYRGNGLAMLRIEKQIVNNPEKDLYHLESGWVEGKSEFTVDFVNKKISGSLKDFKEGKNGLNIPTIIIGAKSFSNQSEYIINHMYEDKKMNKGELLKAQFYGNKAAELSGQYAKRLDEEKVIWAVFGAKKQ</sequence>
<protein>
    <submittedName>
        <fullName evidence="3">Transferrin binding protein-like solute binding protein</fullName>
    </submittedName>
</protein>
<keyword evidence="1" id="KW-0732">Signal</keyword>
<dbReference type="Gene3D" id="2.40.160.90">
    <property type="match status" value="1"/>
</dbReference>
<dbReference type="RefSeq" id="WP_115314982.1">
    <property type="nucleotide sequence ID" value="NZ_LWIF01000001.1"/>
</dbReference>
<organism evidence="3 4">
    <name type="scientific">Phocoenobacter uteri</name>
    <dbReference type="NCBI Taxonomy" id="146806"/>
    <lineage>
        <taxon>Bacteria</taxon>
        <taxon>Pseudomonadati</taxon>
        <taxon>Pseudomonadota</taxon>
        <taxon>Gammaproteobacteria</taxon>
        <taxon>Pasteurellales</taxon>
        <taxon>Pasteurellaceae</taxon>
        <taxon>Phocoenobacter</taxon>
    </lineage>
</organism>
<evidence type="ECO:0000313" key="4">
    <source>
        <dbReference type="Proteomes" id="UP000255417"/>
    </source>
</evidence>
<dbReference type="OrthoDB" id="5673741at2"/>
<evidence type="ECO:0000259" key="2">
    <source>
        <dbReference type="Pfam" id="PF01298"/>
    </source>
</evidence>
<dbReference type="AlphaFoldDB" id="A0A379C8G6"/>
<name>A0A379C8G6_9PAST</name>
<dbReference type="Proteomes" id="UP000255417">
    <property type="component" value="Unassembled WGS sequence"/>
</dbReference>
<feature type="chain" id="PRO_5016682314" evidence="1">
    <location>
        <begin position="22"/>
        <end position="287"/>
    </location>
</feature>
<keyword evidence="4" id="KW-1185">Reference proteome</keyword>